<keyword evidence="2" id="KW-0813">Transport</keyword>
<reference evidence="7" key="1">
    <citation type="submission" date="2016-10" db="EMBL/GenBank/DDBJ databases">
        <title>Sequence of Gallionella enrichment culture.</title>
        <authorList>
            <person name="Poehlein A."/>
            <person name="Muehling M."/>
            <person name="Daniel R."/>
        </authorList>
    </citation>
    <scope>NUCLEOTIDE SEQUENCE</scope>
</reference>
<comment type="caution">
    <text evidence="7">The sequence shown here is derived from an EMBL/GenBank/DDBJ whole genome shotgun (WGS) entry which is preliminary data.</text>
</comment>
<organism evidence="7">
    <name type="scientific">mine drainage metagenome</name>
    <dbReference type="NCBI Taxonomy" id="410659"/>
    <lineage>
        <taxon>unclassified sequences</taxon>
        <taxon>metagenomes</taxon>
        <taxon>ecological metagenomes</taxon>
    </lineage>
</organism>
<evidence type="ECO:0000256" key="5">
    <source>
        <dbReference type="ARBA" id="ARBA00023136"/>
    </source>
</evidence>
<dbReference type="AlphaFoldDB" id="A0A1J5S8W3"/>
<evidence type="ECO:0000256" key="4">
    <source>
        <dbReference type="ARBA" id="ARBA00023065"/>
    </source>
</evidence>
<evidence type="ECO:0000256" key="6">
    <source>
        <dbReference type="ARBA" id="ARBA00023310"/>
    </source>
</evidence>
<protein>
    <submittedName>
        <fullName evidence="7">ATP synthase subunit delta</fullName>
    </submittedName>
</protein>
<evidence type="ECO:0000256" key="1">
    <source>
        <dbReference type="ARBA" id="ARBA00004370"/>
    </source>
</evidence>
<keyword evidence="6" id="KW-0066">ATP synthesis</keyword>
<gene>
    <name evidence="7" type="primary">atpH_6</name>
    <name evidence="7" type="ORF">GALL_135790</name>
</gene>
<dbReference type="EMBL" id="MLJW01000058">
    <property type="protein sequence ID" value="OIR04379.1"/>
    <property type="molecule type" value="Genomic_DNA"/>
</dbReference>
<dbReference type="InterPro" id="IPR000711">
    <property type="entry name" value="ATPase_OSCP/dsu"/>
</dbReference>
<evidence type="ECO:0000256" key="3">
    <source>
        <dbReference type="ARBA" id="ARBA00022781"/>
    </source>
</evidence>
<dbReference type="GO" id="GO:0016020">
    <property type="term" value="C:membrane"/>
    <property type="evidence" value="ECO:0007669"/>
    <property type="project" value="UniProtKB-SubCell"/>
</dbReference>
<keyword evidence="4" id="KW-0406">Ion transport</keyword>
<proteinExistence type="predicted"/>
<keyword evidence="3" id="KW-0375">Hydrogen ion transport</keyword>
<name>A0A1J5S8W3_9ZZZZ</name>
<sequence length="131" mass="13690">MSAATKQAQTLARHLFNLSLAEGTVSAERVQGVLAYVEKTAPANAVLVLKAYHRLVAIELARRVALVEHAGSVEASVLKSIAAAMTQHYGRTITAASKANPGLIAGLRVRVGDDVYEASIAGRLQALANAS</sequence>
<evidence type="ECO:0000256" key="2">
    <source>
        <dbReference type="ARBA" id="ARBA00022448"/>
    </source>
</evidence>
<evidence type="ECO:0000313" key="7">
    <source>
        <dbReference type="EMBL" id="OIR04379.1"/>
    </source>
</evidence>
<accession>A0A1J5S8W3</accession>
<dbReference type="GO" id="GO:0046933">
    <property type="term" value="F:proton-transporting ATP synthase activity, rotational mechanism"/>
    <property type="evidence" value="ECO:0007669"/>
    <property type="project" value="InterPro"/>
</dbReference>
<comment type="subcellular location">
    <subcellularLocation>
        <location evidence="1">Membrane</location>
    </subcellularLocation>
</comment>
<dbReference type="Pfam" id="PF00213">
    <property type="entry name" value="OSCP"/>
    <property type="match status" value="1"/>
</dbReference>
<keyword evidence="5" id="KW-0472">Membrane</keyword>